<dbReference type="Proteomes" id="UP000091857">
    <property type="component" value="Chromosome 10"/>
</dbReference>
<gene>
    <name evidence="1" type="ORF">MANES_10G120450v8</name>
</gene>
<comment type="caution">
    <text evidence="1">The sequence shown here is derived from an EMBL/GenBank/DDBJ whole genome shotgun (WGS) entry which is preliminary data.</text>
</comment>
<dbReference type="EMBL" id="CM004396">
    <property type="protein sequence ID" value="KAG8646078.1"/>
    <property type="molecule type" value="Genomic_DNA"/>
</dbReference>
<evidence type="ECO:0000313" key="2">
    <source>
        <dbReference type="Proteomes" id="UP000091857"/>
    </source>
</evidence>
<protein>
    <submittedName>
        <fullName evidence="1">Uncharacterized protein</fullName>
    </submittedName>
</protein>
<sequence>MEAGKECEESSEAEKNSSNPYTLNSNDNPGNLITQVQLKGDNYEEWARAMRTALRAKKKMALSMDPSNNQRTMHRNSKIGEQLTPCWFSGQDGQSVVFYFGKLKILWDEINNYDQILVCACDGCKCNLTIKLKQKCEEERFHQFLMGLDEEGYGIVRFHILSTDSLPDLNRTYVMVIHKEERGNPISFAIQFSVQNLEGDKDKTCSHCNRNGHDASFSSFVLAIIYNSELPYSADVGLNPKQAADRYNLFSASCGARYLWIIVDDCSRTVWIYLVSNKSDVACVFKKFIAMVKCQFNKSVKVVKSDNDSEFVYFWDECVLTARYLINRMSSEVLHGKTPYEILFQQAPSYNHLQVFGCLCYAHNLQREKDKFASQIRRCLFVGYPFGQKGSELLGQGQQTKQISTRLKDYMTHAICISPSTCSFPPSVFSLGTPYPITHYVSYDKFSTQPRYFLGAITVGHEPNSYTEAFQDARWREAICMKI</sequence>
<name>A0ACB7H0B0_MANES</name>
<accession>A0ACB7H0B0</accession>
<keyword evidence="2" id="KW-1185">Reference proteome</keyword>
<organism evidence="1 2">
    <name type="scientific">Manihot esculenta</name>
    <name type="common">Cassava</name>
    <name type="synonym">Jatropha manihot</name>
    <dbReference type="NCBI Taxonomy" id="3983"/>
    <lineage>
        <taxon>Eukaryota</taxon>
        <taxon>Viridiplantae</taxon>
        <taxon>Streptophyta</taxon>
        <taxon>Embryophyta</taxon>
        <taxon>Tracheophyta</taxon>
        <taxon>Spermatophyta</taxon>
        <taxon>Magnoliopsida</taxon>
        <taxon>eudicotyledons</taxon>
        <taxon>Gunneridae</taxon>
        <taxon>Pentapetalae</taxon>
        <taxon>rosids</taxon>
        <taxon>fabids</taxon>
        <taxon>Malpighiales</taxon>
        <taxon>Euphorbiaceae</taxon>
        <taxon>Crotonoideae</taxon>
        <taxon>Manihoteae</taxon>
        <taxon>Manihot</taxon>
    </lineage>
</organism>
<reference evidence="2" key="1">
    <citation type="journal article" date="2016" name="Nat. Biotechnol.">
        <title>Sequencing wild and cultivated cassava and related species reveals extensive interspecific hybridization and genetic diversity.</title>
        <authorList>
            <person name="Bredeson J.V."/>
            <person name="Lyons J.B."/>
            <person name="Prochnik S.E."/>
            <person name="Wu G.A."/>
            <person name="Ha C.M."/>
            <person name="Edsinger-Gonzales E."/>
            <person name="Grimwood J."/>
            <person name="Schmutz J."/>
            <person name="Rabbi I.Y."/>
            <person name="Egesi C."/>
            <person name="Nauluvula P."/>
            <person name="Lebot V."/>
            <person name="Ndunguru J."/>
            <person name="Mkamilo G."/>
            <person name="Bart R.S."/>
            <person name="Setter T.L."/>
            <person name="Gleadow R.M."/>
            <person name="Kulakow P."/>
            <person name="Ferguson M.E."/>
            <person name="Rounsley S."/>
            <person name="Rokhsar D.S."/>
        </authorList>
    </citation>
    <scope>NUCLEOTIDE SEQUENCE [LARGE SCALE GENOMIC DNA]</scope>
    <source>
        <strain evidence="2">cv. AM560-2</strain>
    </source>
</reference>
<evidence type="ECO:0000313" key="1">
    <source>
        <dbReference type="EMBL" id="KAG8646078.1"/>
    </source>
</evidence>
<proteinExistence type="predicted"/>